<reference evidence="1" key="1">
    <citation type="submission" date="2023-03" db="EMBL/GenBank/DDBJ databases">
        <title>Chromosome-level genomes of two armyworms, Mythimna separata and Mythimna loreyi, provide insights into the biosynthesis and reception of sex pheromones.</title>
        <authorList>
            <person name="Zhao H."/>
        </authorList>
    </citation>
    <scope>NUCLEOTIDE SEQUENCE</scope>
    <source>
        <strain evidence="1">BeijingLab</strain>
    </source>
</reference>
<accession>A0ACC2PZ29</accession>
<keyword evidence="2" id="KW-1185">Reference proteome</keyword>
<organism evidence="1 2">
    <name type="scientific">Mythimna loreyi</name>
    <dbReference type="NCBI Taxonomy" id="667449"/>
    <lineage>
        <taxon>Eukaryota</taxon>
        <taxon>Metazoa</taxon>
        <taxon>Ecdysozoa</taxon>
        <taxon>Arthropoda</taxon>
        <taxon>Hexapoda</taxon>
        <taxon>Insecta</taxon>
        <taxon>Pterygota</taxon>
        <taxon>Neoptera</taxon>
        <taxon>Endopterygota</taxon>
        <taxon>Lepidoptera</taxon>
        <taxon>Glossata</taxon>
        <taxon>Ditrysia</taxon>
        <taxon>Noctuoidea</taxon>
        <taxon>Noctuidae</taxon>
        <taxon>Noctuinae</taxon>
        <taxon>Hadenini</taxon>
        <taxon>Mythimna</taxon>
    </lineage>
</organism>
<name>A0ACC2PZ29_9NEOP</name>
<protein>
    <submittedName>
        <fullName evidence="1">Uncharacterized protein</fullName>
    </submittedName>
</protein>
<evidence type="ECO:0000313" key="2">
    <source>
        <dbReference type="Proteomes" id="UP001231649"/>
    </source>
</evidence>
<comment type="caution">
    <text evidence="1">The sequence shown here is derived from an EMBL/GenBank/DDBJ whole genome shotgun (WGS) entry which is preliminary data.</text>
</comment>
<sequence length="105" mass="12383">MLKWLPIRLRRNSRILSLLFNILHNPKTPSYLRERFSFSHPPDALCRSHLKNLLKSPPHSTDFYSYSFTAHAVRLWNSLPPDIRACQTLPIFKSRVKEHYLSLPS</sequence>
<proteinExistence type="predicted"/>
<dbReference type="Proteomes" id="UP001231649">
    <property type="component" value="Chromosome 32"/>
</dbReference>
<dbReference type="EMBL" id="CM056808">
    <property type="protein sequence ID" value="KAJ8704302.1"/>
    <property type="molecule type" value="Genomic_DNA"/>
</dbReference>
<evidence type="ECO:0000313" key="1">
    <source>
        <dbReference type="EMBL" id="KAJ8704302.1"/>
    </source>
</evidence>
<gene>
    <name evidence="1" type="ORF">PYW08_013026</name>
</gene>